<evidence type="ECO:0000313" key="3">
    <source>
        <dbReference type="EMBL" id="HAE45815.1"/>
    </source>
</evidence>
<protein>
    <submittedName>
        <fullName evidence="3">Type II toxin-antitoxin system mRNA interferase toxin, RelE/StbE family</fullName>
    </submittedName>
</protein>
<sequence>MIVLWTPEAEQDRASIWEYIATGDPHAARRLDELFDRAADRLTAYPEMGKAGLIPGTRELIPHESYRLIYEIHGDAVWIIALVHTSRQWPPLITPPRTDR</sequence>
<comment type="similarity">
    <text evidence="1">Belongs to the RelE toxin family.</text>
</comment>
<dbReference type="Pfam" id="PF05016">
    <property type="entry name" value="ParE_toxin"/>
    <property type="match status" value="1"/>
</dbReference>
<name>A0A3B9IDC1_9PROT</name>
<dbReference type="PANTHER" id="PTHR33755">
    <property type="entry name" value="TOXIN PARE1-RELATED"/>
    <property type="match status" value="1"/>
</dbReference>
<gene>
    <name evidence="3" type="ORF">DCK97_00185</name>
</gene>
<dbReference type="InterPro" id="IPR035093">
    <property type="entry name" value="RelE/ParE_toxin_dom_sf"/>
</dbReference>
<organism evidence="3 4">
    <name type="scientific">Tistrella mobilis</name>
    <dbReference type="NCBI Taxonomy" id="171437"/>
    <lineage>
        <taxon>Bacteria</taxon>
        <taxon>Pseudomonadati</taxon>
        <taxon>Pseudomonadota</taxon>
        <taxon>Alphaproteobacteria</taxon>
        <taxon>Geminicoccales</taxon>
        <taxon>Geminicoccaceae</taxon>
        <taxon>Tistrella</taxon>
    </lineage>
</organism>
<dbReference type="Proteomes" id="UP000257706">
    <property type="component" value="Unassembled WGS sequence"/>
</dbReference>
<dbReference type="NCBIfam" id="TIGR02385">
    <property type="entry name" value="RelE_StbE"/>
    <property type="match status" value="1"/>
</dbReference>
<dbReference type="InterPro" id="IPR007712">
    <property type="entry name" value="RelE/ParE_toxin"/>
</dbReference>
<accession>A0A3B9IDC1</accession>
<dbReference type="Gene3D" id="3.30.2310.20">
    <property type="entry name" value="RelE-like"/>
    <property type="match status" value="1"/>
</dbReference>
<keyword evidence="2" id="KW-1277">Toxin-antitoxin system</keyword>
<comment type="caution">
    <text evidence="3">The sequence shown here is derived from an EMBL/GenBank/DDBJ whole genome shotgun (WGS) entry which is preliminary data.</text>
</comment>
<dbReference type="InterPro" id="IPR051803">
    <property type="entry name" value="TA_system_RelE-like_toxin"/>
</dbReference>
<evidence type="ECO:0000313" key="4">
    <source>
        <dbReference type="Proteomes" id="UP000257706"/>
    </source>
</evidence>
<dbReference type="AlphaFoldDB" id="A0A3B9IDC1"/>
<dbReference type="EMBL" id="DMAI01000003">
    <property type="protein sequence ID" value="HAE45815.1"/>
    <property type="molecule type" value="Genomic_DNA"/>
</dbReference>
<reference evidence="3 4" key="1">
    <citation type="journal article" date="2018" name="Nat. Biotechnol.">
        <title>A standardized bacterial taxonomy based on genome phylogeny substantially revises the tree of life.</title>
        <authorList>
            <person name="Parks D.H."/>
            <person name="Chuvochina M."/>
            <person name="Waite D.W."/>
            <person name="Rinke C."/>
            <person name="Skarshewski A."/>
            <person name="Chaumeil P.A."/>
            <person name="Hugenholtz P."/>
        </authorList>
    </citation>
    <scope>NUCLEOTIDE SEQUENCE [LARGE SCALE GENOMIC DNA]</scope>
    <source>
        <strain evidence="3">UBA8739</strain>
    </source>
</reference>
<evidence type="ECO:0000256" key="2">
    <source>
        <dbReference type="ARBA" id="ARBA00022649"/>
    </source>
</evidence>
<proteinExistence type="inferred from homology"/>
<evidence type="ECO:0000256" key="1">
    <source>
        <dbReference type="ARBA" id="ARBA00006226"/>
    </source>
</evidence>
<dbReference type="PANTHER" id="PTHR33755:SF6">
    <property type="entry name" value="PLASMID STABILIZATION SYSTEM PROTEIN"/>
    <property type="match status" value="1"/>
</dbReference>